<dbReference type="Proteomes" id="UP000054166">
    <property type="component" value="Unassembled WGS sequence"/>
</dbReference>
<comment type="subunit">
    <text evidence="9">Component of the nuclear pore complex (NPC).</text>
</comment>
<keyword evidence="3 9" id="KW-0813">Transport</keyword>
<evidence type="ECO:0000256" key="9">
    <source>
        <dbReference type="RuleBase" id="RU365073"/>
    </source>
</evidence>
<organism evidence="10 11">
    <name type="scientific">Piloderma croceum (strain F 1598)</name>
    <dbReference type="NCBI Taxonomy" id="765440"/>
    <lineage>
        <taxon>Eukaryota</taxon>
        <taxon>Fungi</taxon>
        <taxon>Dikarya</taxon>
        <taxon>Basidiomycota</taxon>
        <taxon>Agaricomycotina</taxon>
        <taxon>Agaricomycetes</taxon>
        <taxon>Agaricomycetidae</taxon>
        <taxon>Atheliales</taxon>
        <taxon>Atheliaceae</taxon>
        <taxon>Piloderma</taxon>
    </lineage>
</organism>
<dbReference type="InterPro" id="IPR011502">
    <property type="entry name" value="Nucleoporin_Nup85"/>
</dbReference>
<evidence type="ECO:0000256" key="5">
    <source>
        <dbReference type="ARBA" id="ARBA00022927"/>
    </source>
</evidence>
<dbReference type="FunCoup" id="A0A0C3FUP0">
    <property type="interactions" value="88"/>
</dbReference>
<dbReference type="InParanoid" id="A0A0C3FUP0"/>
<evidence type="ECO:0000256" key="6">
    <source>
        <dbReference type="ARBA" id="ARBA00023010"/>
    </source>
</evidence>
<dbReference type="GO" id="GO:0006406">
    <property type="term" value="P:mRNA export from nucleus"/>
    <property type="evidence" value="ECO:0007669"/>
    <property type="project" value="TreeGrafter"/>
</dbReference>
<evidence type="ECO:0000256" key="2">
    <source>
        <dbReference type="ARBA" id="ARBA00005573"/>
    </source>
</evidence>
<dbReference type="Pfam" id="PF07575">
    <property type="entry name" value="Nucleopor_Nup85"/>
    <property type="match status" value="2"/>
</dbReference>
<keyword evidence="4 9" id="KW-0509">mRNA transport</keyword>
<keyword evidence="7 9" id="KW-0906">Nuclear pore complex</keyword>
<dbReference type="EMBL" id="KN832992">
    <property type="protein sequence ID" value="KIM83139.1"/>
    <property type="molecule type" value="Genomic_DNA"/>
</dbReference>
<comment type="subcellular location">
    <subcellularLocation>
        <location evidence="1 9">Nucleus</location>
        <location evidence="1 9">Nuclear pore complex</location>
    </subcellularLocation>
</comment>
<name>A0A0C3FUP0_PILCF</name>
<proteinExistence type="inferred from homology"/>
<evidence type="ECO:0000256" key="1">
    <source>
        <dbReference type="ARBA" id="ARBA00004567"/>
    </source>
</evidence>
<keyword evidence="8 9" id="KW-0539">Nucleus</keyword>
<dbReference type="PANTHER" id="PTHR13373:SF21">
    <property type="entry name" value="NUCLEAR PORE COMPLEX PROTEIN NUP85"/>
    <property type="match status" value="1"/>
</dbReference>
<dbReference type="HOGENOM" id="CLU_023369_0_0_1"/>
<evidence type="ECO:0000256" key="8">
    <source>
        <dbReference type="ARBA" id="ARBA00023242"/>
    </source>
</evidence>
<gene>
    <name evidence="10" type="ORF">PILCRDRAFT_97319</name>
</gene>
<evidence type="ECO:0000313" key="10">
    <source>
        <dbReference type="EMBL" id="KIM83139.1"/>
    </source>
</evidence>
<keyword evidence="9" id="KW-0472">Membrane</keyword>
<dbReference type="OrthoDB" id="17644at2759"/>
<evidence type="ECO:0000313" key="11">
    <source>
        <dbReference type="Proteomes" id="UP000054166"/>
    </source>
</evidence>
<dbReference type="GO" id="GO:0031965">
    <property type="term" value="C:nuclear membrane"/>
    <property type="evidence" value="ECO:0007669"/>
    <property type="project" value="UniProtKB-UniRule"/>
</dbReference>
<keyword evidence="11" id="KW-1185">Reference proteome</keyword>
<evidence type="ECO:0000256" key="3">
    <source>
        <dbReference type="ARBA" id="ARBA00022448"/>
    </source>
</evidence>
<dbReference type="PANTHER" id="PTHR13373">
    <property type="entry name" value="FROUNT PROTEIN-RELATED"/>
    <property type="match status" value="1"/>
</dbReference>
<accession>A0A0C3FUP0</accession>
<dbReference type="GO" id="GO:0045893">
    <property type="term" value="P:positive regulation of DNA-templated transcription"/>
    <property type="evidence" value="ECO:0007669"/>
    <property type="project" value="TreeGrafter"/>
</dbReference>
<evidence type="ECO:0000256" key="7">
    <source>
        <dbReference type="ARBA" id="ARBA00023132"/>
    </source>
</evidence>
<dbReference type="STRING" id="765440.A0A0C3FUP0"/>
<dbReference type="GO" id="GO:0006606">
    <property type="term" value="P:protein import into nucleus"/>
    <property type="evidence" value="ECO:0007669"/>
    <property type="project" value="TreeGrafter"/>
</dbReference>
<protein>
    <recommendedName>
        <fullName evidence="9">Nuclear pore complex protein Nup85</fullName>
    </recommendedName>
</protein>
<sequence length="725" mass="82247">MAVSQHLNLAPPLVHSGRVDELIQQGQTLSASLSPSSNSLAVFVTSTATRVQKADHSEEQPVYFASIDATPSSDRRLFVSDTSVIFAAFRNLMNAAHDESLEWLQSEKNYNIIRKLAIDYINHIKECWIHVSQPTGSLESSLQFSSDHYRSLYTCFSLFVVLYLPEFGLDDAPVGDDLMEWLNTHFIEPSTEEGDQLSGLERPWEDDTFWPYLTRATLRGLSKASVFFLDILSKHPSEDLQRLSKELKPLINSQPNLQNFSAERDFAYSSRRWNDKVKSLRLDLDRVPEEDRHDGFDNWWDRVSDIVGVLEGREEVILKICEEIGGDWKEVAVAWGVFADIRLRRQDIPEIVGQVLDDMPPDPTNIEDMIHSALFGGQPAKALEFAAKLDPWLAAHLADFMDALNLIETEAEEESGVSLRDQYTLEYADYLHSDSALWRITVVYLCSCGNIGKERADEVILRVPLQLRRRKDITVVSSEEERIRAGDVVGVLKEVNATCFEYHREEVRRTICRIAAQIFVEDKDFGLAVSYCASAEDWPGLGRVVDRVLEEYITNGPAHFARYVADIAPSLQALRSQPGSPGVFVHRLMFAVRYAGFQRRRMDLELQDAALDLVAMLHEDIAPKAWWGILLCDAVDFLQVDPTLLFSYSEAITLLQTLQEIFTRSEQNSGDDYLSILIRTIKGGEKEALDRLKTVRLWLARYFARCTVIGVGGKHVTERRSYAVS</sequence>
<dbReference type="AlphaFoldDB" id="A0A0C3FUP0"/>
<comment type="similarity">
    <text evidence="2 9">Belongs to the nucleoporin Nup85 family.</text>
</comment>
<keyword evidence="6 9" id="KW-0811">Translocation</keyword>
<dbReference type="GO" id="GO:0031080">
    <property type="term" value="C:nuclear pore outer ring"/>
    <property type="evidence" value="ECO:0007669"/>
    <property type="project" value="TreeGrafter"/>
</dbReference>
<evidence type="ECO:0000256" key="4">
    <source>
        <dbReference type="ARBA" id="ARBA00022816"/>
    </source>
</evidence>
<comment type="function">
    <text evidence="9">Functions as a component of the nuclear pore complex (NPC).</text>
</comment>
<dbReference type="GO" id="GO:0017056">
    <property type="term" value="F:structural constituent of nuclear pore"/>
    <property type="evidence" value="ECO:0007669"/>
    <property type="project" value="TreeGrafter"/>
</dbReference>
<keyword evidence="5 9" id="KW-0653">Protein transport</keyword>
<reference evidence="11" key="2">
    <citation type="submission" date="2015-01" db="EMBL/GenBank/DDBJ databases">
        <title>Evolutionary Origins and Diversification of the Mycorrhizal Mutualists.</title>
        <authorList>
            <consortium name="DOE Joint Genome Institute"/>
            <consortium name="Mycorrhizal Genomics Consortium"/>
            <person name="Kohler A."/>
            <person name="Kuo A."/>
            <person name="Nagy L.G."/>
            <person name="Floudas D."/>
            <person name="Copeland A."/>
            <person name="Barry K.W."/>
            <person name="Cichocki N."/>
            <person name="Veneault-Fourrey C."/>
            <person name="LaButti K."/>
            <person name="Lindquist E.A."/>
            <person name="Lipzen A."/>
            <person name="Lundell T."/>
            <person name="Morin E."/>
            <person name="Murat C."/>
            <person name="Riley R."/>
            <person name="Ohm R."/>
            <person name="Sun H."/>
            <person name="Tunlid A."/>
            <person name="Henrissat B."/>
            <person name="Grigoriev I.V."/>
            <person name="Hibbett D.S."/>
            <person name="Martin F."/>
        </authorList>
    </citation>
    <scope>NUCLEOTIDE SEQUENCE [LARGE SCALE GENOMIC DNA]</scope>
    <source>
        <strain evidence="11">F 1598</strain>
    </source>
</reference>
<reference evidence="10 11" key="1">
    <citation type="submission" date="2014-04" db="EMBL/GenBank/DDBJ databases">
        <authorList>
            <consortium name="DOE Joint Genome Institute"/>
            <person name="Kuo A."/>
            <person name="Tarkka M."/>
            <person name="Buscot F."/>
            <person name="Kohler A."/>
            <person name="Nagy L.G."/>
            <person name="Floudas D."/>
            <person name="Copeland A."/>
            <person name="Barry K.W."/>
            <person name="Cichocki N."/>
            <person name="Veneault-Fourrey C."/>
            <person name="LaButti K."/>
            <person name="Lindquist E.A."/>
            <person name="Lipzen A."/>
            <person name="Lundell T."/>
            <person name="Morin E."/>
            <person name="Murat C."/>
            <person name="Sun H."/>
            <person name="Tunlid A."/>
            <person name="Henrissat B."/>
            <person name="Grigoriev I.V."/>
            <person name="Hibbett D.S."/>
            <person name="Martin F."/>
            <person name="Nordberg H.P."/>
            <person name="Cantor M.N."/>
            <person name="Hua S.X."/>
        </authorList>
    </citation>
    <scope>NUCLEOTIDE SEQUENCE [LARGE SCALE GENOMIC DNA]</scope>
    <source>
        <strain evidence="10 11">F 1598</strain>
    </source>
</reference>